<dbReference type="STRING" id="1123269.NX02_16670"/>
<dbReference type="AlphaFoldDB" id="W0AES4"/>
<accession>W0AES4</accession>
<keyword evidence="2" id="KW-1185">Reference proteome</keyword>
<dbReference type="RefSeq" id="WP_025293204.1">
    <property type="nucleotide sequence ID" value="NZ_CP006644.1"/>
</dbReference>
<proteinExistence type="predicted"/>
<dbReference type="Proteomes" id="UP000018851">
    <property type="component" value="Chromosome"/>
</dbReference>
<sequence length="133" mass="14867">MSEFVSIPGWASLVEWFGCSPNFHDAEVLFLDLRRAPYSSTIRIHAWRTTSEVDEAGYFILDRHALVTFTIDGIQSLRLEDWNHQNVLAALWIERTGDEHALHLAGTYGMDGEIAATAISVAIEPFDQTANGC</sequence>
<dbReference type="PATRIC" id="fig|1123269.5.peg.3265"/>
<organism evidence="1 2">
    <name type="scientific">Sphingomonas sanxanigenens DSM 19645 = NX02</name>
    <dbReference type="NCBI Taxonomy" id="1123269"/>
    <lineage>
        <taxon>Bacteria</taxon>
        <taxon>Pseudomonadati</taxon>
        <taxon>Pseudomonadota</taxon>
        <taxon>Alphaproteobacteria</taxon>
        <taxon>Sphingomonadales</taxon>
        <taxon>Sphingomonadaceae</taxon>
        <taxon>Sphingomonas</taxon>
    </lineage>
</organism>
<evidence type="ECO:0000313" key="1">
    <source>
        <dbReference type="EMBL" id="AHE55012.1"/>
    </source>
</evidence>
<dbReference type="KEGG" id="ssan:NX02_16670"/>
<name>W0AES4_9SPHN</name>
<evidence type="ECO:0000313" key="2">
    <source>
        <dbReference type="Proteomes" id="UP000018851"/>
    </source>
</evidence>
<protein>
    <submittedName>
        <fullName evidence="1">Uncharacterized protein</fullName>
    </submittedName>
</protein>
<reference evidence="1 2" key="1">
    <citation type="submission" date="2013-07" db="EMBL/GenBank/DDBJ databases">
        <title>Completed genome of Sphingomonas sanxanigenens NX02.</title>
        <authorList>
            <person name="Ma T."/>
            <person name="Huang H."/>
            <person name="Wu M."/>
            <person name="Li X."/>
            <person name="Li G."/>
        </authorList>
    </citation>
    <scope>NUCLEOTIDE SEQUENCE [LARGE SCALE GENOMIC DNA]</scope>
    <source>
        <strain evidence="1 2">NX02</strain>
    </source>
</reference>
<dbReference type="OrthoDB" id="122481at2"/>
<dbReference type="HOGENOM" id="CLU_1794906_0_0_5"/>
<gene>
    <name evidence="1" type="ORF">NX02_16670</name>
</gene>
<dbReference type="EMBL" id="CP006644">
    <property type="protein sequence ID" value="AHE55012.1"/>
    <property type="molecule type" value="Genomic_DNA"/>
</dbReference>